<feature type="chain" id="PRO_5043031229" evidence="2">
    <location>
        <begin position="16"/>
        <end position="133"/>
    </location>
</feature>
<evidence type="ECO:0000313" key="4">
    <source>
        <dbReference type="Proteomes" id="UP001347796"/>
    </source>
</evidence>
<protein>
    <submittedName>
        <fullName evidence="3">Uncharacterized protein</fullName>
    </submittedName>
</protein>
<proteinExistence type="predicted"/>
<organism evidence="3 4">
    <name type="scientific">Patella caerulea</name>
    <name type="common">Rayed Mediterranean limpet</name>
    <dbReference type="NCBI Taxonomy" id="87958"/>
    <lineage>
        <taxon>Eukaryota</taxon>
        <taxon>Metazoa</taxon>
        <taxon>Spiralia</taxon>
        <taxon>Lophotrochozoa</taxon>
        <taxon>Mollusca</taxon>
        <taxon>Gastropoda</taxon>
        <taxon>Patellogastropoda</taxon>
        <taxon>Patelloidea</taxon>
        <taxon>Patellidae</taxon>
        <taxon>Patella</taxon>
    </lineage>
</organism>
<reference evidence="3 4" key="1">
    <citation type="submission" date="2024-01" db="EMBL/GenBank/DDBJ databases">
        <title>The genome of the rayed Mediterranean limpet Patella caerulea (Linnaeus, 1758).</title>
        <authorList>
            <person name="Anh-Thu Weber A."/>
            <person name="Halstead-Nussloch G."/>
        </authorList>
    </citation>
    <scope>NUCLEOTIDE SEQUENCE [LARGE SCALE GENOMIC DNA]</scope>
    <source>
        <strain evidence="3">AATW-2023a</strain>
        <tissue evidence="3">Whole specimen</tissue>
    </source>
</reference>
<sequence length="133" mass="15194">MSFLVSLAFSFLCESDSSVGNTECGDCPADEDPSVKYTEPSRISRVISEIQDIKQSLILHVERKSLETAVILVAIAMTILILGSFIQWWRKGHPVLTDYVLLHPEDKEYDKDLFLKQSFKEKLQKDTKTEKIK</sequence>
<feature type="transmembrane region" description="Helical" evidence="1">
    <location>
        <begin position="69"/>
        <end position="89"/>
    </location>
</feature>
<feature type="signal peptide" evidence="2">
    <location>
        <begin position="1"/>
        <end position="15"/>
    </location>
</feature>
<gene>
    <name evidence="3" type="ORF">SNE40_014960</name>
</gene>
<keyword evidence="1" id="KW-1133">Transmembrane helix</keyword>
<evidence type="ECO:0000256" key="2">
    <source>
        <dbReference type="SAM" id="SignalP"/>
    </source>
</evidence>
<dbReference type="Proteomes" id="UP001347796">
    <property type="component" value="Unassembled WGS sequence"/>
</dbReference>
<accession>A0AAN8PUD4</accession>
<keyword evidence="2" id="KW-0732">Signal</keyword>
<name>A0AAN8PUD4_PATCE</name>
<keyword evidence="1" id="KW-0472">Membrane</keyword>
<dbReference type="EMBL" id="JAZGQO010000010">
    <property type="protein sequence ID" value="KAK6176715.1"/>
    <property type="molecule type" value="Genomic_DNA"/>
</dbReference>
<evidence type="ECO:0000313" key="3">
    <source>
        <dbReference type="EMBL" id="KAK6176715.1"/>
    </source>
</evidence>
<comment type="caution">
    <text evidence="3">The sequence shown here is derived from an EMBL/GenBank/DDBJ whole genome shotgun (WGS) entry which is preliminary data.</text>
</comment>
<evidence type="ECO:0000256" key="1">
    <source>
        <dbReference type="SAM" id="Phobius"/>
    </source>
</evidence>
<keyword evidence="1" id="KW-0812">Transmembrane</keyword>
<dbReference type="AlphaFoldDB" id="A0AAN8PUD4"/>
<keyword evidence="4" id="KW-1185">Reference proteome</keyword>